<dbReference type="PANTHER" id="PTHR15909">
    <property type="entry name" value="39S RIBOSOMAL PROTEIN L35, MITOCHONDRIAL"/>
    <property type="match status" value="1"/>
</dbReference>
<comment type="similarity">
    <text evidence="2">Belongs to the bacterial ribosomal protein bL35 family.</text>
</comment>
<evidence type="ECO:0000256" key="3">
    <source>
        <dbReference type="ARBA" id="ARBA00022946"/>
    </source>
</evidence>
<evidence type="ECO:0000256" key="4">
    <source>
        <dbReference type="ARBA" id="ARBA00022980"/>
    </source>
</evidence>
<comment type="subcellular location">
    <subcellularLocation>
        <location evidence="1">Mitochondrion</location>
    </subcellularLocation>
</comment>
<organism evidence="9">
    <name type="scientific">Clastoptera arizonana</name>
    <name type="common">Arizona spittle bug</name>
    <dbReference type="NCBI Taxonomy" id="38151"/>
    <lineage>
        <taxon>Eukaryota</taxon>
        <taxon>Metazoa</taxon>
        <taxon>Ecdysozoa</taxon>
        <taxon>Arthropoda</taxon>
        <taxon>Hexapoda</taxon>
        <taxon>Insecta</taxon>
        <taxon>Pterygota</taxon>
        <taxon>Neoptera</taxon>
        <taxon>Paraneoptera</taxon>
        <taxon>Hemiptera</taxon>
        <taxon>Auchenorrhyncha</taxon>
        <taxon>Cercopoidea</taxon>
        <taxon>Clastopteridae</taxon>
        <taxon>Clastoptera</taxon>
    </lineage>
</organism>
<sequence>MLSLLRSCRNIVSQQMVSSFLPTQNGPAKILSSYALKNNSIFQIYKCFSVLNLNNRETVFCSTPRINNPLYCGDLFPNLSNNLNLVKIPKRTVTKFSLRKGKRKSVKVVLRKFKRLDWGIWIHGKCGRQKKLYKKSAQCKKRLRQHVFCNATQSRLLDKMVTSYWRKPKHYIDDPYEPYHSREEFRYTRINPLPPHS</sequence>
<evidence type="ECO:0000256" key="1">
    <source>
        <dbReference type="ARBA" id="ARBA00004173"/>
    </source>
</evidence>
<dbReference type="GO" id="GO:1990904">
    <property type="term" value="C:ribonucleoprotein complex"/>
    <property type="evidence" value="ECO:0007669"/>
    <property type="project" value="UniProtKB-KW"/>
</dbReference>
<evidence type="ECO:0000256" key="2">
    <source>
        <dbReference type="ARBA" id="ARBA00006598"/>
    </source>
</evidence>
<dbReference type="GO" id="GO:0005840">
    <property type="term" value="C:ribosome"/>
    <property type="evidence" value="ECO:0007669"/>
    <property type="project" value="UniProtKB-KW"/>
</dbReference>
<dbReference type="AlphaFoldDB" id="A0A1B6E860"/>
<dbReference type="SUPFAM" id="SSF143034">
    <property type="entry name" value="L35p-like"/>
    <property type="match status" value="1"/>
</dbReference>
<dbReference type="Pfam" id="PF01632">
    <property type="entry name" value="Ribosomal_L35p"/>
    <property type="match status" value="1"/>
</dbReference>
<dbReference type="GO" id="GO:0006412">
    <property type="term" value="P:translation"/>
    <property type="evidence" value="ECO:0007669"/>
    <property type="project" value="InterPro"/>
</dbReference>
<reference evidence="9" key="1">
    <citation type="submission" date="2015-12" db="EMBL/GenBank/DDBJ databases">
        <title>De novo transcriptome assembly of four potential Pierce s Disease insect vectors from Arizona vineyards.</title>
        <authorList>
            <person name="Tassone E.E."/>
        </authorList>
    </citation>
    <scope>NUCLEOTIDE SEQUENCE</scope>
</reference>
<keyword evidence="5" id="KW-0496">Mitochondrion</keyword>
<keyword evidence="3" id="KW-0809">Transit peptide</keyword>
<keyword evidence="4" id="KW-0689">Ribosomal protein</keyword>
<accession>A0A1B6E860</accession>
<evidence type="ECO:0000256" key="8">
    <source>
        <dbReference type="ARBA" id="ARBA00035418"/>
    </source>
</evidence>
<dbReference type="GO" id="GO:0005739">
    <property type="term" value="C:mitochondrion"/>
    <property type="evidence" value="ECO:0007669"/>
    <property type="project" value="UniProtKB-SubCell"/>
</dbReference>
<protein>
    <recommendedName>
        <fullName evidence="7">Large ribosomal subunit protein bL35m</fullName>
    </recommendedName>
    <alternativeName>
        <fullName evidence="8">39S ribosomal protein L35, mitochondrial</fullName>
    </alternativeName>
</protein>
<dbReference type="InterPro" id="IPR019338">
    <property type="entry name" value="Ribosomal_bL35m"/>
</dbReference>
<dbReference type="PANTHER" id="PTHR15909:SF0">
    <property type="entry name" value="LARGE RIBOSOMAL SUBUNIT PROTEIN BL35M"/>
    <property type="match status" value="1"/>
</dbReference>
<evidence type="ECO:0000256" key="7">
    <source>
        <dbReference type="ARBA" id="ARBA00035273"/>
    </source>
</evidence>
<gene>
    <name evidence="9" type="ORF">g.2913</name>
</gene>
<dbReference type="EMBL" id="GEDC01003189">
    <property type="protein sequence ID" value="JAS34109.1"/>
    <property type="molecule type" value="Transcribed_RNA"/>
</dbReference>
<evidence type="ECO:0000256" key="6">
    <source>
        <dbReference type="ARBA" id="ARBA00023274"/>
    </source>
</evidence>
<proteinExistence type="inferred from homology"/>
<evidence type="ECO:0000313" key="9">
    <source>
        <dbReference type="EMBL" id="JAS34109.1"/>
    </source>
</evidence>
<dbReference type="GO" id="GO:0003735">
    <property type="term" value="F:structural constituent of ribosome"/>
    <property type="evidence" value="ECO:0007669"/>
    <property type="project" value="InterPro"/>
</dbReference>
<keyword evidence="6" id="KW-0687">Ribonucleoprotein</keyword>
<name>A0A1B6E860_9HEMI</name>
<evidence type="ECO:0000256" key="5">
    <source>
        <dbReference type="ARBA" id="ARBA00023128"/>
    </source>
</evidence>
<dbReference type="InterPro" id="IPR021137">
    <property type="entry name" value="Ribosomal_bL35-like"/>
</dbReference>
<dbReference type="InterPro" id="IPR037229">
    <property type="entry name" value="Ribosomal_bL35_sf"/>
</dbReference>